<evidence type="ECO:0000313" key="2">
    <source>
        <dbReference type="Proteomes" id="UP000095287"/>
    </source>
</evidence>
<feature type="compositionally biased region" description="Basic and acidic residues" evidence="1">
    <location>
        <begin position="34"/>
        <end position="46"/>
    </location>
</feature>
<evidence type="ECO:0000313" key="3">
    <source>
        <dbReference type="WBParaSite" id="L893_g123.t1"/>
    </source>
</evidence>
<sequence length="124" mass="13188">MSDSTFHLRSAPTSDTLGKERHSIYGGPKANFRICDDPTRSGERKPPSSVRKRTGAAKIPATKVQTSQHKCAIIGLGAPRRPGTITAGPQVDPMHGLRSGPATSTTGSSRTSNPGRQDVLPMRK</sequence>
<dbReference type="WBParaSite" id="L893_g123.t1">
    <property type="protein sequence ID" value="L893_g123.t1"/>
    <property type="gene ID" value="L893_g123"/>
</dbReference>
<feature type="region of interest" description="Disordered" evidence="1">
    <location>
        <begin position="1"/>
        <end position="64"/>
    </location>
</feature>
<feature type="compositionally biased region" description="Polar residues" evidence="1">
    <location>
        <begin position="101"/>
        <end position="115"/>
    </location>
</feature>
<proteinExistence type="predicted"/>
<reference evidence="3" key="1">
    <citation type="submission" date="2016-11" db="UniProtKB">
        <authorList>
            <consortium name="WormBaseParasite"/>
        </authorList>
    </citation>
    <scope>IDENTIFICATION</scope>
</reference>
<dbReference type="Proteomes" id="UP000095287">
    <property type="component" value="Unplaced"/>
</dbReference>
<name>A0A1I7Y464_9BILA</name>
<feature type="region of interest" description="Disordered" evidence="1">
    <location>
        <begin position="76"/>
        <end position="124"/>
    </location>
</feature>
<keyword evidence="2" id="KW-1185">Reference proteome</keyword>
<dbReference type="AlphaFoldDB" id="A0A1I7Y464"/>
<feature type="compositionally biased region" description="Polar residues" evidence="1">
    <location>
        <begin position="1"/>
        <end position="16"/>
    </location>
</feature>
<accession>A0A1I7Y464</accession>
<organism evidence="2 3">
    <name type="scientific">Steinernema glaseri</name>
    <dbReference type="NCBI Taxonomy" id="37863"/>
    <lineage>
        <taxon>Eukaryota</taxon>
        <taxon>Metazoa</taxon>
        <taxon>Ecdysozoa</taxon>
        <taxon>Nematoda</taxon>
        <taxon>Chromadorea</taxon>
        <taxon>Rhabditida</taxon>
        <taxon>Tylenchina</taxon>
        <taxon>Panagrolaimomorpha</taxon>
        <taxon>Strongyloidoidea</taxon>
        <taxon>Steinernematidae</taxon>
        <taxon>Steinernema</taxon>
    </lineage>
</organism>
<protein>
    <submittedName>
        <fullName evidence="3">Uncharacterized protein</fullName>
    </submittedName>
</protein>
<evidence type="ECO:0000256" key="1">
    <source>
        <dbReference type="SAM" id="MobiDB-lite"/>
    </source>
</evidence>